<comment type="similarity">
    <text evidence="1">Belongs to the sbp family.</text>
</comment>
<keyword evidence="1 2" id="KW-0472">Membrane</keyword>
<dbReference type="EMBL" id="JAGSCS010000003">
    <property type="protein sequence ID" value="MBR0575411.1"/>
    <property type="molecule type" value="Genomic_DNA"/>
</dbReference>
<accession>A0A941HPF3</accession>
<protein>
    <submittedName>
        <fullName evidence="3">Small basic family protein</fullName>
    </submittedName>
</protein>
<keyword evidence="1" id="KW-1003">Cell membrane</keyword>
<feature type="transmembrane region" description="Helical" evidence="2">
    <location>
        <begin position="28"/>
        <end position="48"/>
    </location>
</feature>
<sequence length="119" mass="13161">MIVIMGLLLGLVLGLVLDIRIPDIYSTYLTVAILACLDSVLGALKAYLGKTFDNLVFISGFFGNAVIAVMLTYLGDKLGLPMYLAAVVVFGGRLFNNFAVIRRLLLERWVKRRSHEPVE</sequence>
<evidence type="ECO:0000256" key="1">
    <source>
        <dbReference type="PIRNR" id="PIRNR018579"/>
    </source>
</evidence>
<dbReference type="GO" id="GO:0005886">
    <property type="term" value="C:plasma membrane"/>
    <property type="evidence" value="ECO:0007669"/>
    <property type="project" value="UniProtKB-SubCell"/>
</dbReference>
<reference evidence="3" key="1">
    <citation type="submission" date="2021-04" db="EMBL/GenBank/DDBJ databases">
        <title>Proteiniclasticum sedimins sp. nov., an obligate anaerobic bacterium isolated from anaerobic sludge.</title>
        <authorList>
            <person name="Liu J."/>
        </authorList>
    </citation>
    <scope>NUCLEOTIDE SEQUENCE</scope>
    <source>
        <strain evidence="3">BAD-10</strain>
    </source>
</reference>
<comment type="caution">
    <text evidence="3">The sequence shown here is derived from an EMBL/GenBank/DDBJ whole genome shotgun (WGS) entry which is preliminary data.</text>
</comment>
<feature type="transmembrane region" description="Helical" evidence="2">
    <location>
        <begin position="55"/>
        <end position="74"/>
    </location>
</feature>
<dbReference type="RefSeq" id="WP_211799934.1">
    <property type="nucleotide sequence ID" value="NZ_JAGSCS010000003.1"/>
</dbReference>
<evidence type="ECO:0000256" key="2">
    <source>
        <dbReference type="SAM" id="Phobius"/>
    </source>
</evidence>
<proteinExistence type="inferred from homology"/>
<dbReference type="InterPro" id="IPR009709">
    <property type="entry name" value="DUF1290"/>
</dbReference>
<evidence type="ECO:0000313" key="4">
    <source>
        <dbReference type="Proteomes" id="UP000675379"/>
    </source>
</evidence>
<keyword evidence="1 2" id="KW-0812">Transmembrane</keyword>
<feature type="transmembrane region" description="Helical" evidence="2">
    <location>
        <begin position="80"/>
        <end position="105"/>
    </location>
</feature>
<dbReference type="AlphaFoldDB" id="A0A941HPF3"/>
<comment type="subcellular location">
    <subcellularLocation>
        <location evidence="1">Cell membrane</location>
        <topology evidence="1">Multi-pass membrane protein</topology>
    </subcellularLocation>
</comment>
<keyword evidence="2" id="KW-1133">Transmembrane helix</keyword>
<dbReference type="PIRSF" id="PIRSF018579">
    <property type="entry name" value="Sbp"/>
    <property type="match status" value="1"/>
</dbReference>
<organism evidence="3 4">
    <name type="scientific">Proteiniclasticum sediminis</name>
    <dbReference type="NCBI Taxonomy" id="2804028"/>
    <lineage>
        <taxon>Bacteria</taxon>
        <taxon>Bacillati</taxon>
        <taxon>Bacillota</taxon>
        <taxon>Clostridia</taxon>
        <taxon>Eubacteriales</taxon>
        <taxon>Clostridiaceae</taxon>
        <taxon>Proteiniclasticum</taxon>
    </lineage>
</organism>
<dbReference type="Pfam" id="PF06947">
    <property type="entry name" value="DUF1290"/>
    <property type="match status" value="1"/>
</dbReference>
<dbReference type="Proteomes" id="UP000675379">
    <property type="component" value="Unassembled WGS sequence"/>
</dbReference>
<name>A0A941HPF3_9CLOT</name>
<gene>
    <name evidence="3" type="ORF">KCG48_03555</name>
</gene>
<evidence type="ECO:0000313" key="3">
    <source>
        <dbReference type="EMBL" id="MBR0575411.1"/>
    </source>
</evidence>
<keyword evidence="4" id="KW-1185">Reference proteome</keyword>